<evidence type="ECO:0000313" key="6">
    <source>
        <dbReference type="Proteomes" id="UP000575241"/>
    </source>
</evidence>
<dbReference type="GO" id="GO:0006355">
    <property type="term" value="P:regulation of DNA-templated transcription"/>
    <property type="evidence" value="ECO:0007669"/>
    <property type="project" value="InterPro"/>
</dbReference>
<protein>
    <submittedName>
        <fullName evidence="5">CRP-like cAMP-binding protein</fullName>
    </submittedName>
</protein>
<dbReference type="InterPro" id="IPR036390">
    <property type="entry name" value="WH_DNA-bd_sf"/>
</dbReference>
<proteinExistence type="predicted"/>
<dbReference type="SUPFAM" id="SSF51206">
    <property type="entry name" value="cAMP-binding domain-like"/>
    <property type="match status" value="1"/>
</dbReference>
<evidence type="ECO:0000256" key="1">
    <source>
        <dbReference type="ARBA" id="ARBA00023015"/>
    </source>
</evidence>
<evidence type="ECO:0000259" key="4">
    <source>
        <dbReference type="PROSITE" id="PS51063"/>
    </source>
</evidence>
<keyword evidence="2" id="KW-0238">DNA-binding</keyword>
<dbReference type="Pfam" id="PF00027">
    <property type="entry name" value="cNMP_binding"/>
    <property type="match status" value="1"/>
</dbReference>
<comment type="caution">
    <text evidence="5">The sequence shown here is derived from an EMBL/GenBank/DDBJ whole genome shotgun (WGS) entry which is preliminary data.</text>
</comment>
<reference evidence="5 6" key="1">
    <citation type="submission" date="2020-08" db="EMBL/GenBank/DDBJ databases">
        <title>Functional genomics of gut bacteria from endangered species of beetles.</title>
        <authorList>
            <person name="Carlos-Shanley C."/>
        </authorList>
    </citation>
    <scope>NUCLEOTIDE SEQUENCE [LARGE SCALE GENOMIC DNA]</scope>
    <source>
        <strain evidence="5 6">S00224</strain>
    </source>
</reference>
<name>A0A7W7K2K3_9SPHN</name>
<dbReference type="InterPro" id="IPR018490">
    <property type="entry name" value="cNMP-bd_dom_sf"/>
</dbReference>
<dbReference type="InterPro" id="IPR000595">
    <property type="entry name" value="cNMP-bd_dom"/>
</dbReference>
<dbReference type="CDD" id="cd00038">
    <property type="entry name" value="CAP_ED"/>
    <property type="match status" value="1"/>
</dbReference>
<sequence length="234" mass="26255">MKKLRLRCEIGEPEEEALRAALIGPIDFPAETVVVRRGERLNSSILLLDGLLARYKDLSDGQRQITHIHVPGDFADLHGYTLGYLDHNVMTLTPCRLARAPHVRVLELTNRFPSLTRAFWFSTNLDASIHREWEVSLGRRNAIERAAHLLCELQSRLLVVGAAEGNSFRLPITQNQFAECLGLTGVHVNRVLRELREAGLADFRGGKVTVHDRGALEGLAEFDALYLYLDKPAN</sequence>
<dbReference type="Gene3D" id="1.10.10.10">
    <property type="entry name" value="Winged helix-like DNA-binding domain superfamily/Winged helix DNA-binding domain"/>
    <property type="match status" value="1"/>
</dbReference>
<dbReference type="RefSeq" id="WP_260396073.1">
    <property type="nucleotide sequence ID" value="NZ_JACHLN010000002.1"/>
</dbReference>
<dbReference type="InterPro" id="IPR036388">
    <property type="entry name" value="WH-like_DNA-bd_sf"/>
</dbReference>
<dbReference type="SMART" id="SM00419">
    <property type="entry name" value="HTH_CRP"/>
    <property type="match status" value="1"/>
</dbReference>
<keyword evidence="6" id="KW-1185">Reference proteome</keyword>
<keyword evidence="1" id="KW-0805">Transcription regulation</keyword>
<gene>
    <name evidence="5" type="ORF">HNP52_002595</name>
</gene>
<dbReference type="PROSITE" id="PS51063">
    <property type="entry name" value="HTH_CRP_2"/>
    <property type="match status" value="1"/>
</dbReference>
<dbReference type="SUPFAM" id="SSF46785">
    <property type="entry name" value="Winged helix' DNA-binding domain"/>
    <property type="match status" value="1"/>
</dbReference>
<evidence type="ECO:0000313" key="5">
    <source>
        <dbReference type="EMBL" id="MBB4839526.1"/>
    </source>
</evidence>
<accession>A0A7W7K2K3</accession>
<feature type="domain" description="HTH crp-type" evidence="4">
    <location>
        <begin position="140"/>
        <end position="214"/>
    </location>
</feature>
<dbReference type="Pfam" id="PF13545">
    <property type="entry name" value="HTH_Crp_2"/>
    <property type="match status" value="1"/>
</dbReference>
<evidence type="ECO:0000256" key="3">
    <source>
        <dbReference type="ARBA" id="ARBA00023163"/>
    </source>
</evidence>
<dbReference type="GO" id="GO:0003677">
    <property type="term" value="F:DNA binding"/>
    <property type="evidence" value="ECO:0007669"/>
    <property type="project" value="UniProtKB-KW"/>
</dbReference>
<dbReference type="InterPro" id="IPR014710">
    <property type="entry name" value="RmlC-like_jellyroll"/>
</dbReference>
<dbReference type="Proteomes" id="UP000575241">
    <property type="component" value="Unassembled WGS sequence"/>
</dbReference>
<dbReference type="Gene3D" id="2.60.120.10">
    <property type="entry name" value="Jelly Rolls"/>
    <property type="match status" value="1"/>
</dbReference>
<organism evidence="5 6">
    <name type="scientific">Sphingomonas kyeonggiensis</name>
    <dbReference type="NCBI Taxonomy" id="1268553"/>
    <lineage>
        <taxon>Bacteria</taxon>
        <taxon>Pseudomonadati</taxon>
        <taxon>Pseudomonadota</taxon>
        <taxon>Alphaproteobacteria</taxon>
        <taxon>Sphingomonadales</taxon>
        <taxon>Sphingomonadaceae</taxon>
        <taxon>Sphingomonas</taxon>
    </lineage>
</organism>
<keyword evidence="3" id="KW-0804">Transcription</keyword>
<evidence type="ECO:0000256" key="2">
    <source>
        <dbReference type="ARBA" id="ARBA00023125"/>
    </source>
</evidence>
<dbReference type="InterPro" id="IPR012318">
    <property type="entry name" value="HTH_CRP"/>
</dbReference>
<dbReference type="EMBL" id="JACHLN010000002">
    <property type="protein sequence ID" value="MBB4839526.1"/>
    <property type="molecule type" value="Genomic_DNA"/>
</dbReference>
<dbReference type="AlphaFoldDB" id="A0A7W7K2K3"/>